<dbReference type="IntAct" id="A0A1D6IVE7">
    <property type="interactions" value="2"/>
</dbReference>
<dbReference type="ExpressionAtlas" id="A0A1D6IVE7">
    <property type="expression patterns" value="baseline and differential"/>
</dbReference>
<organism evidence="1">
    <name type="scientific">Zea mays</name>
    <name type="common">Maize</name>
    <dbReference type="NCBI Taxonomy" id="4577"/>
    <lineage>
        <taxon>Eukaryota</taxon>
        <taxon>Viridiplantae</taxon>
        <taxon>Streptophyta</taxon>
        <taxon>Embryophyta</taxon>
        <taxon>Tracheophyta</taxon>
        <taxon>Spermatophyta</taxon>
        <taxon>Magnoliopsida</taxon>
        <taxon>Liliopsida</taxon>
        <taxon>Poales</taxon>
        <taxon>Poaceae</taxon>
        <taxon>PACMAD clade</taxon>
        <taxon>Panicoideae</taxon>
        <taxon>Andropogonodae</taxon>
        <taxon>Andropogoneae</taxon>
        <taxon>Tripsacinae</taxon>
        <taxon>Zea</taxon>
    </lineage>
</organism>
<protein>
    <submittedName>
        <fullName evidence="1">Uncharacterized protein</fullName>
    </submittedName>
</protein>
<evidence type="ECO:0000313" key="1">
    <source>
        <dbReference type="EMBL" id="AQK39977.1"/>
    </source>
</evidence>
<reference evidence="1" key="1">
    <citation type="submission" date="2015-12" db="EMBL/GenBank/DDBJ databases">
        <title>Update maize B73 reference genome by single molecule sequencing technologies.</title>
        <authorList>
            <consortium name="Maize Genome Sequencing Project"/>
            <person name="Ware D."/>
        </authorList>
    </citation>
    <scope>NUCLEOTIDE SEQUENCE</scope>
    <source>
        <tissue evidence="1">Seedling</tissue>
    </source>
</reference>
<proteinExistence type="predicted"/>
<dbReference type="InParanoid" id="A0A1D6IVE7"/>
<dbReference type="PANTHER" id="PTHR36074">
    <property type="entry name" value="ISOPENTENYL-DIPHOSPHATE DELTA-ISOMERASE"/>
    <property type="match status" value="1"/>
</dbReference>
<sequence>MTIGVALLLDLTSRLPRAGASAASAAVRSHPGLSTTAFAATAAAALSSSGVPLSARHLFGTHLIMVTIALALNLHHCKFGSCVMLAERKFPFHGFTVAHCDAGTPAGWNDGSDDLVNEINTKIIDSLQYARKDYFQNTTKEYPSELKPLFSAFGLKNFTITTLRSFLLYYLPLIQPKPHTGSDDEDDDLLHDTQEKTMDLVTPFYNSVKQIVRETSIVTTRRVFERIVVRHVSQRTAWKLLKGNNASLMRSLDISKSYHYALGYCGFMDPLFGDNRHCIISSCSYILSVYDDTSMNLCIYLALISQFICFNLWLIIITIFMQTISNYISIDASKSSKRKAARGMPTPQYTYCVARTTFRAHALGITAAWVVQSIIEVYRCFIRKPSEDCEALSSDGNEQFDDMNKFRLFGRKIYGITIKSCFSLVLASAGAGIGALVHPVHGQWLGCALGDVAGPIIAIIVFKKMQLPL</sequence>
<name>A0A1D6IVE7_MAIZE</name>
<dbReference type="STRING" id="4577.A0A1D6IVE7"/>
<dbReference type="PANTHER" id="PTHR36074:SF1">
    <property type="entry name" value="ISOPENTENYL-DIPHOSPHATE DELTA-ISOMERASE"/>
    <property type="match status" value="1"/>
</dbReference>
<dbReference type="AlphaFoldDB" id="A0A1D6IVE7"/>
<dbReference type="FunCoup" id="A0A1D6IVE7">
    <property type="interactions" value="1107"/>
</dbReference>
<accession>A0A1D6IVE7</accession>
<gene>
    <name evidence="1" type="ORF">ZEAMMB73_Zm00001d023756</name>
</gene>
<dbReference type="EMBL" id="CM000786">
    <property type="protein sequence ID" value="AQK39977.1"/>
    <property type="molecule type" value="Genomic_DNA"/>
</dbReference>